<feature type="domain" description="Phytocyanin" evidence="12">
    <location>
        <begin position="21"/>
        <end position="137"/>
    </location>
</feature>
<dbReference type="Pfam" id="PF02298">
    <property type="entry name" value="Cu_bind_like"/>
    <property type="match status" value="1"/>
</dbReference>
<evidence type="ECO:0000256" key="7">
    <source>
        <dbReference type="ARBA" id="ARBA00023180"/>
    </source>
</evidence>
<keyword evidence="2" id="KW-1003">Cell membrane</keyword>
<evidence type="ECO:0000259" key="12">
    <source>
        <dbReference type="PROSITE" id="PS51485"/>
    </source>
</evidence>
<keyword evidence="5" id="KW-0472">Membrane</keyword>
<evidence type="ECO:0000256" key="4">
    <source>
        <dbReference type="ARBA" id="ARBA00022729"/>
    </source>
</evidence>
<feature type="region of interest" description="Disordered" evidence="10">
    <location>
        <begin position="142"/>
        <end position="167"/>
    </location>
</feature>
<evidence type="ECO:0000313" key="13">
    <source>
        <dbReference type="EMBL" id="KAG5392114.1"/>
    </source>
</evidence>
<dbReference type="PANTHER" id="PTHR33021">
    <property type="entry name" value="BLUE COPPER PROTEIN"/>
    <property type="match status" value="1"/>
</dbReference>
<evidence type="ECO:0000256" key="1">
    <source>
        <dbReference type="ARBA" id="ARBA00004609"/>
    </source>
</evidence>
<evidence type="ECO:0000256" key="10">
    <source>
        <dbReference type="SAM" id="MobiDB-lite"/>
    </source>
</evidence>
<dbReference type="EMBL" id="JADBGQ010000006">
    <property type="protein sequence ID" value="KAG5392114.1"/>
    <property type="molecule type" value="Genomic_DNA"/>
</dbReference>
<dbReference type="InterPro" id="IPR041846">
    <property type="entry name" value="ENL_dom"/>
</dbReference>
<dbReference type="PROSITE" id="PS51485">
    <property type="entry name" value="PHYTOCYANIN"/>
    <property type="match status" value="1"/>
</dbReference>
<dbReference type="InterPro" id="IPR008972">
    <property type="entry name" value="Cupredoxin"/>
</dbReference>
<comment type="subcellular location">
    <subcellularLocation>
        <location evidence="1">Cell membrane</location>
        <topology evidence="1">Lipid-anchor</topology>
        <topology evidence="1">GPI-anchor</topology>
    </subcellularLocation>
</comment>
<keyword evidence="7" id="KW-0325">Glycoprotein</keyword>
<evidence type="ECO:0000313" key="14">
    <source>
        <dbReference type="Proteomes" id="UP000823674"/>
    </source>
</evidence>
<gene>
    <name evidence="13" type="primary">A06p003310.1_BraROA</name>
    <name evidence="13" type="ORF">IGI04_022077</name>
</gene>
<sequence>MLHRFSFLVCLLVIINTVCAREFVVGGSKGWTIPSDDQVYNQWAEKSRFQISDSLHLYDGIILMVKSNAVFIYQPNQDSVLQVTRDAYDSCNTDEPTAKFTDGHTSFNLDRSGPYYFISGNKDNCHKNQKLVIIVMADRSNTKTKATSSPPPSPSVESSPSPTYTGTFEITPAPSQNIPGNSASLFASSVLPSAFIVTMFLSLFS</sequence>
<feature type="signal peptide" evidence="11">
    <location>
        <begin position="1"/>
        <end position="20"/>
    </location>
</feature>
<organism evidence="13 14">
    <name type="scientific">Brassica rapa subsp. trilocularis</name>
    <dbReference type="NCBI Taxonomy" id="1813537"/>
    <lineage>
        <taxon>Eukaryota</taxon>
        <taxon>Viridiplantae</taxon>
        <taxon>Streptophyta</taxon>
        <taxon>Embryophyta</taxon>
        <taxon>Tracheophyta</taxon>
        <taxon>Spermatophyta</taxon>
        <taxon>Magnoliopsida</taxon>
        <taxon>eudicotyledons</taxon>
        <taxon>Gunneridae</taxon>
        <taxon>Pentapetalae</taxon>
        <taxon>rosids</taxon>
        <taxon>malvids</taxon>
        <taxon>Brassicales</taxon>
        <taxon>Brassicaceae</taxon>
        <taxon>Brassiceae</taxon>
        <taxon>Brassica</taxon>
    </lineage>
</organism>
<dbReference type="InterPro" id="IPR003245">
    <property type="entry name" value="Phytocyanin_dom"/>
</dbReference>
<dbReference type="SUPFAM" id="SSF49503">
    <property type="entry name" value="Cupredoxins"/>
    <property type="match status" value="1"/>
</dbReference>
<protein>
    <recommendedName>
        <fullName evidence="12">Phytocyanin domain-containing protein</fullName>
    </recommendedName>
</protein>
<dbReference type="Proteomes" id="UP000823674">
    <property type="component" value="Chromosome A06"/>
</dbReference>
<reference evidence="13 14" key="1">
    <citation type="submission" date="2021-03" db="EMBL/GenBank/DDBJ databases">
        <authorList>
            <person name="King G.J."/>
            <person name="Bancroft I."/>
            <person name="Baten A."/>
            <person name="Bloomfield J."/>
            <person name="Borpatragohain P."/>
            <person name="He Z."/>
            <person name="Irish N."/>
            <person name="Irwin J."/>
            <person name="Liu K."/>
            <person name="Mauleon R.P."/>
            <person name="Moore J."/>
            <person name="Morris R."/>
            <person name="Ostergaard L."/>
            <person name="Wang B."/>
            <person name="Wells R."/>
        </authorList>
    </citation>
    <scope>NUCLEOTIDE SEQUENCE [LARGE SCALE GENOMIC DNA]</scope>
    <source>
        <strain evidence="13">R-o-18</strain>
        <tissue evidence="13">Leaf</tissue>
    </source>
</reference>
<dbReference type="PANTHER" id="PTHR33021:SF399">
    <property type="entry name" value="PHYTOCYANIN DOMAIN-CONTAINING PROTEIN"/>
    <property type="match status" value="1"/>
</dbReference>
<keyword evidence="3" id="KW-0336">GPI-anchor</keyword>
<comment type="similarity">
    <text evidence="9">Belongs to the early nodulin-like (ENODL) family.</text>
</comment>
<dbReference type="Gene3D" id="2.60.40.420">
    <property type="entry name" value="Cupredoxins - blue copper proteins"/>
    <property type="match status" value="1"/>
</dbReference>
<evidence type="ECO:0000256" key="2">
    <source>
        <dbReference type="ARBA" id="ARBA00022475"/>
    </source>
</evidence>
<evidence type="ECO:0000256" key="9">
    <source>
        <dbReference type="ARBA" id="ARBA00035011"/>
    </source>
</evidence>
<dbReference type="InterPro" id="IPR039391">
    <property type="entry name" value="Phytocyanin-like"/>
</dbReference>
<keyword evidence="14" id="KW-1185">Reference proteome</keyword>
<feature type="chain" id="PRO_5046497286" description="Phytocyanin domain-containing protein" evidence="11">
    <location>
        <begin position="21"/>
        <end position="205"/>
    </location>
</feature>
<evidence type="ECO:0000256" key="5">
    <source>
        <dbReference type="ARBA" id="ARBA00023136"/>
    </source>
</evidence>
<name>A0ABQ7M3G3_BRACM</name>
<evidence type="ECO:0000256" key="8">
    <source>
        <dbReference type="ARBA" id="ARBA00023288"/>
    </source>
</evidence>
<keyword evidence="8" id="KW-0449">Lipoprotein</keyword>
<dbReference type="CDD" id="cd11019">
    <property type="entry name" value="OsENODL1_like"/>
    <property type="match status" value="1"/>
</dbReference>
<comment type="caution">
    <text evidence="13">The sequence shown here is derived from an EMBL/GenBank/DDBJ whole genome shotgun (WGS) entry which is preliminary data.</text>
</comment>
<evidence type="ECO:0000256" key="3">
    <source>
        <dbReference type="ARBA" id="ARBA00022622"/>
    </source>
</evidence>
<keyword evidence="4 11" id="KW-0732">Signal</keyword>
<keyword evidence="6" id="KW-1015">Disulfide bond</keyword>
<accession>A0ABQ7M3G3</accession>
<proteinExistence type="inferred from homology"/>
<evidence type="ECO:0000256" key="6">
    <source>
        <dbReference type="ARBA" id="ARBA00023157"/>
    </source>
</evidence>
<evidence type="ECO:0000256" key="11">
    <source>
        <dbReference type="SAM" id="SignalP"/>
    </source>
</evidence>